<name>A0A9N8Q0B6_CHRIL</name>
<dbReference type="OrthoDB" id="6932657at2759"/>
<organism evidence="2 3">
    <name type="scientific">Chrysodeixis includens</name>
    <name type="common">Soybean looper</name>
    <name type="synonym">Pseudoplusia includens</name>
    <dbReference type="NCBI Taxonomy" id="689277"/>
    <lineage>
        <taxon>Eukaryota</taxon>
        <taxon>Metazoa</taxon>
        <taxon>Ecdysozoa</taxon>
        <taxon>Arthropoda</taxon>
        <taxon>Hexapoda</taxon>
        <taxon>Insecta</taxon>
        <taxon>Pterygota</taxon>
        <taxon>Neoptera</taxon>
        <taxon>Endopterygota</taxon>
        <taxon>Lepidoptera</taxon>
        <taxon>Glossata</taxon>
        <taxon>Ditrysia</taxon>
        <taxon>Noctuoidea</taxon>
        <taxon>Noctuidae</taxon>
        <taxon>Plusiinae</taxon>
        <taxon>Chrysodeixis</taxon>
    </lineage>
</organism>
<feature type="region of interest" description="Disordered" evidence="1">
    <location>
        <begin position="297"/>
        <end position="345"/>
    </location>
</feature>
<gene>
    <name evidence="2" type="ORF">CINC_LOCUS8990</name>
</gene>
<accession>A0A9N8Q0B6</accession>
<keyword evidence="3" id="KW-1185">Reference proteome</keyword>
<protein>
    <submittedName>
        <fullName evidence="2">Uncharacterized protein</fullName>
    </submittedName>
</protein>
<evidence type="ECO:0000313" key="2">
    <source>
        <dbReference type="EMBL" id="CAD0206699.1"/>
    </source>
</evidence>
<dbReference type="EMBL" id="LR824032">
    <property type="protein sequence ID" value="CAD0206699.1"/>
    <property type="molecule type" value="Genomic_DNA"/>
</dbReference>
<feature type="compositionally biased region" description="Basic and acidic residues" evidence="1">
    <location>
        <begin position="311"/>
        <end position="322"/>
    </location>
</feature>
<evidence type="ECO:0000256" key="1">
    <source>
        <dbReference type="SAM" id="MobiDB-lite"/>
    </source>
</evidence>
<dbReference type="Proteomes" id="UP001154114">
    <property type="component" value="Chromosome 29"/>
</dbReference>
<evidence type="ECO:0000313" key="3">
    <source>
        <dbReference type="Proteomes" id="UP001154114"/>
    </source>
</evidence>
<feature type="compositionally biased region" description="Low complexity" evidence="1">
    <location>
        <begin position="297"/>
        <end position="308"/>
    </location>
</feature>
<dbReference type="AlphaFoldDB" id="A0A9N8Q0B6"/>
<reference evidence="2" key="1">
    <citation type="submission" date="2021-12" db="EMBL/GenBank/DDBJ databases">
        <authorList>
            <person name="King R."/>
        </authorList>
    </citation>
    <scope>NUCLEOTIDE SEQUENCE</scope>
</reference>
<sequence>MHLSILVMDFLRQLLQTGQKHLVQIEDKSTEVSVAQPLQSNVNLNELDDMNHKDFSITEVLHSDKNLNTEITQANVTTAENNCNNADKRETIDDLNNLSINEAILNNNNSNDTSVNYRTCDEDINIIKISDFVQVNDSSTCIDPEHTKSDIPTAAINDEPRKTLKDFESAYEEFLDKSVGVNCGHEIIDLNEFQDFLGQDGGDTNPKVDEIEEVFGEIEDLNDSKVQTLENVDVISIVSSTDEAKIQMNSQNQFSISSENVSQPDDYNSSDFEFITEEEANMDGFIININIPSQDLDTSSISSSEPLSNYVDKKEVSPKEVDTQEEFIDPLPGPSGLNKPKHEFEDRSYRNKHVLPEGEQYLDLFRGIYNPLLPVCEIFFLENKSIRASAMNIQYDGIGFDKQLLHKKYKPDSSEDEFEDEAKNCAQKILKMYPGENKKKRRRF</sequence>
<proteinExistence type="predicted"/>